<evidence type="ECO:0000313" key="1">
    <source>
        <dbReference type="EMBL" id="KAK1146927.1"/>
    </source>
</evidence>
<dbReference type="Proteomes" id="UP001177260">
    <property type="component" value="Unassembled WGS sequence"/>
</dbReference>
<dbReference type="EMBL" id="JAOPJF010000014">
    <property type="protein sequence ID" value="KAK1146927.1"/>
    <property type="molecule type" value="Genomic_DNA"/>
</dbReference>
<gene>
    <name evidence="1" type="ORF">N8T08_002254</name>
</gene>
<comment type="caution">
    <text evidence="1">The sequence shown here is derived from an EMBL/GenBank/DDBJ whole genome shotgun (WGS) entry which is preliminary data.</text>
</comment>
<name>A0ACC3B9J6_9EURO</name>
<keyword evidence="2" id="KW-1185">Reference proteome</keyword>
<organism evidence="1 2">
    <name type="scientific">Aspergillus melleus</name>
    <dbReference type="NCBI Taxonomy" id="138277"/>
    <lineage>
        <taxon>Eukaryota</taxon>
        <taxon>Fungi</taxon>
        <taxon>Dikarya</taxon>
        <taxon>Ascomycota</taxon>
        <taxon>Pezizomycotina</taxon>
        <taxon>Eurotiomycetes</taxon>
        <taxon>Eurotiomycetidae</taxon>
        <taxon>Eurotiales</taxon>
        <taxon>Aspergillaceae</taxon>
        <taxon>Aspergillus</taxon>
        <taxon>Aspergillus subgen. Circumdati</taxon>
    </lineage>
</organism>
<protein>
    <submittedName>
        <fullName evidence="1">Uncharacterized protein</fullName>
    </submittedName>
</protein>
<accession>A0ACC3B9J6</accession>
<sequence>MIIVSQRQMNSLEAKISTYEKALKIVGDWNGLSSEELVNLALSEEISPSRGEPINLTRTSGTGVVSSQKLITGPSRVLDYSAVDYNFDDTSRSTGYIGRSSEIYWMHALNKTINASEKKNGDSNTSIPGPYGDGRAIASFNYNLDHLEITPTERIEQIPVPPKAACWHLFDLYRSSVHPLFPIVGLVPFTRQLDSFLEKNMHPGSRWLAILHLIIAIASRYTYVTDRQWRFDTIDHFSHFLKVKALNIDNQVLSHPDMQQLQVEGLASFYLLATGYVNRAWFLCGSALRRAFALGLHLRNVRGCTLDSREIRYRVWWSLYTLEHRLCVMTGRLSSVPDNVLTTPLLLPFDEGDFSKEEVQRLLARSAPSPNQLAPVAGVSKTATSGAIKQDAASDGSHASPSCSLYFTQLVKLTFIAKKMSNKLYNPESVPSLWSGIKYAMHDLIRELEAWLMNLPKPYDFSSPTNTSSLGTERVTLALLFYSTKLAITRPCLGPSDPEQKGQNDRDFCKKNAVDCVESACHVIRLLPEPPDTEALYRLFPWWSIMHFLMQATAVLFIEASLNFEHIPQKVAMVSRAIKKSLEWMSVMSKTSGTASRARKVCEHFLERLDIVLESEDANRSTRESDSDYSSPIEESVCNPPRKRVKFQDPVTEEDPQLMLHTYQQSSSASAHTIGASGTAAVPESHKPAAYAYADELLPYDQNTGVYTDSIFPPIDPTLESNLDYPPDPMV</sequence>
<proteinExistence type="predicted"/>
<reference evidence="1 2" key="1">
    <citation type="journal article" date="2023" name="ACS Omega">
        <title>Identification of the Neoaspergillic Acid Biosynthesis Gene Cluster by Establishing an In Vitro CRISPR-Ribonucleoprotein Genetic System in Aspergillus melleus.</title>
        <authorList>
            <person name="Yuan B."/>
            <person name="Grau M.F."/>
            <person name="Murata R.M."/>
            <person name="Torok T."/>
            <person name="Venkateswaran K."/>
            <person name="Stajich J.E."/>
            <person name="Wang C.C.C."/>
        </authorList>
    </citation>
    <scope>NUCLEOTIDE SEQUENCE [LARGE SCALE GENOMIC DNA]</scope>
    <source>
        <strain evidence="1 2">IMV 1140</strain>
    </source>
</reference>
<evidence type="ECO:0000313" key="2">
    <source>
        <dbReference type="Proteomes" id="UP001177260"/>
    </source>
</evidence>